<dbReference type="PROSITE" id="PS51194">
    <property type="entry name" value="HELICASE_CTER"/>
    <property type="match status" value="1"/>
</dbReference>
<evidence type="ECO:0000313" key="16">
    <source>
        <dbReference type="Proteomes" id="UP000179797"/>
    </source>
</evidence>
<dbReference type="PROSITE" id="PS00690">
    <property type="entry name" value="DEAH_ATP_HELICASE"/>
    <property type="match status" value="1"/>
</dbReference>
<dbReference type="GO" id="GO:0046872">
    <property type="term" value="F:metal ion binding"/>
    <property type="evidence" value="ECO:0007669"/>
    <property type="project" value="UniProtKB-KW"/>
</dbReference>
<evidence type="ECO:0000259" key="13">
    <source>
        <dbReference type="PROSITE" id="PS51192"/>
    </source>
</evidence>
<keyword evidence="16" id="KW-1185">Reference proteome</keyword>
<dbReference type="GO" id="GO:0005524">
    <property type="term" value="F:ATP binding"/>
    <property type="evidence" value="ECO:0007669"/>
    <property type="project" value="UniProtKB-KW"/>
</dbReference>
<accession>A0A1S1YXS9</accession>
<dbReference type="GO" id="GO:0043138">
    <property type="term" value="F:3'-5' DNA helicase activity"/>
    <property type="evidence" value="ECO:0007669"/>
    <property type="project" value="UniProtKB-EC"/>
</dbReference>
<dbReference type="RefSeq" id="WP_044219300.1">
    <property type="nucleotide sequence ID" value="NZ_JRYR02000001.1"/>
</dbReference>
<dbReference type="Pfam" id="PF16124">
    <property type="entry name" value="RecQ_Zn_bind"/>
    <property type="match status" value="1"/>
</dbReference>
<dbReference type="InterPro" id="IPR004589">
    <property type="entry name" value="DNA_helicase_ATP-dep_RecQ"/>
</dbReference>
<evidence type="ECO:0000313" key="15">
    <source>
        <dbReference type="EMBL" id="OHX65808.1"/>
    </source>
</evidence>
<comment type="similarity">
    <text evidence="1">Belongs to the helicase family. RecQ subfamily.</text>
</comment>
<dbReference type="STRING" id="915059.NH26_05310"/>
<evidence type="ECO:0000256" key="3">
    <source>
        <dbReference type="ARBA" id="ARBA00022741"/>
    </source>
</evidence>
<keyword evidence="5" id="KW-0347">Helicase</keyword>
<keyword evidence="4" id="KW-0378">Hydrolase</keyword>
<keyword evidence="6" id="KW-0067">ATP-binding</keyword>
<comment type="catalytic activity">
    <reaction evidence="9">
        <text>Couples ATP hydrolysis with the unwinding of duplex DNA by translocating in the 3'-5' direction.</text>
        <dbReference type="EC" id="5.6.2.4"/>
    </reaction>
</comment>
<dbReference type="SMART" id="SM00487">
    <property type="entry name" value="DEXDc"/>
    <property type="match status" value="1"/>
</dbReference>
<dbReference type="GO" id="GO:0005737">
    <property type="term" value="C:cytoplasm"/>
    <property type="evidence" value="ECO:0007669"/>
    <property type="project" value="TreeGrafter"/>
</dbReference>
<gene>
    <name evidence="15" type="ORF">NH26_05310</name>
</gene>
<dbReference type="PANTHER" id="PTHR13710">
    <property type="entry name" value="DNA HELICASE RECQ FAMILY MEMBER"/>
    <property type="match status" value="1"/>
</dbReference>
<dbReference type="InterPro" id="IPR001650">
    <property type="entry name" value="Helicase_C-like"/>
</dbReference>
<evidence type="ECO:0000256" key="2">
    <source>
        <dbReference type="ARBA" id="ARBA00022723"/>
    </source>
</evidence>
<dbReference type="AlphaFoldDB" id="A0A1S1YXS9"/>
<dbReference type="Pfam" id="PF00271">
    <property type="entry name" value="Helicase_C"/>
    <property type="match status" value="1"/>
</dbReference>
<proteinExistence type="inferred from homology"/>
<evidence type="ECO:0000256" key="1">
    <source>
        <dbReference type="ARBA" id="ARBA00005446"/>
    </source>
</evidence>
<feature type="domain" description="Helicase ATP-binding" evidence="13">
    <location>
        <begin position="26"/>
        <end position="194"/>
    </location>
</feature>
<evidence type="ECO:0000256" key="12">
    <source>
        <dbReference type="ARBA" id="ARBA00044550"/>
    </source>
</evidence>
<evidence type="ECO:0000259" key="14">
    <source>
        <dbReference type="PROSITE" id="PS51194"/>
    </source>
</evidence>
<dbReference type="EMBL" id="JRYR02000001">
    <property type="protein sequence ID" value="OHX65808.1"/>
    <property type="molecule type" value="Genomic_DNA"/>
</dbReference>
<keyword evidence="7" id="KW-0238">DNA-binding</keyword>
<dbReference type="GO" id="GO:0043590">
    <property type="term" value="C:bacterial nucleoid"/>
    <property type="evidence" value="ECO:0007669"/>
    <property type="project" value="TreeGrafter"/>
</dbReference>
<dbReference type="PROSITE" id="PS51192">
    <property type="entry name" value="HELICASE_ATP_BIND_1"/>
    <property type="match status" value="1"/>
</dbReference>
<dbReference type="GO" id="GO:0030894">
    <property type="term" value="C:replisome"/>
    <property type="evidence" value="ECO:0007669"/>
    <property type="project" value="TreeGrafter"/>
</dbReference>
<dbReference type="InterPro" id="IPR027417">
    <property type="entry name" value="P-loop_NTPase"/>
</dbReference>
<dbReference type="InterPro" id="IPR011545">
    <property type="entry name" value="DEAD/DEAH_box_helicase_dom"/>
</dbReference>
<dbReference type="Gene3D" id="3.40.50.300">
    <property type="entry name" value="P-loop containing nucleotide triphosphate hydrolases"/>
    <property type="match status" value="2"/>
</dbReference>
<name>A0A1S1YXS9_FLAPC</name>
<dbReference type="InterPro" id="IPR014001">
    <property type="entry name" value="Helicase_ATP-bd"/>
</dbReference>
<dbReference type="GO" id="GO:0003677">
    <property type="term" value="F:DNA binding"/>
    <property type="evidence" value="ECO:0007669"/>
    <property type="project" value="UniProtKB-KW"/>
</dbReference>
<dbReference type="GO" id="GO:0006310">
    <property type="term" value="P:DNA recombination"/>
    <property type="evidence" value="ECO:0007669"/>
    <property type="project" value="InterPro"/>
</dbReference>
<dbReference type="Gene3D" id="1.10.10.10">
    <property type="entry name" value="Winged helix-like DNA-binding domain superfamily/Winged helix DNA-binding domain"/>
    <property type="match status" value="1"/>
</dbReference>
<evidence type="ECO:0000256" key="10">
    <source>
        <dbReference type="ARBA" id="ARBA00034808"/>
    </source>
</evidence>
<evidence type="ECO:0000256" key="4">
    <source>
        <dbReference type="ARBA" id="ARBA00022801"/>
    </source>
</evidence>
<dbReference type="GO" id="GO:0009378">
    <property type="term" value="F:four-way junction helicase activity"/>
    <property type="evidence" value="ECO:0007669"/>
    <property type="project" value="TreeGrafter"/>
</dbReference>
<evidence type="ECO:0000256" key="9">
    <source>
        <dbReference type="ARBA" id="ARBA00034617"/>
    </source>
</evidence>
<evidence type="ECO:0000256" key="6">
    <source>
        <dbReference type="ARBA" id="ARBA00022840"/>
    </source>
</evidence>
<dbReference type="NCBIfam" id="TIGR00614">
    <property type="entry name" value="recQ_fam"/>
    <property type="match status" value="1"/>
</dbReference>
<dbReference type="InterPro" id="IPR036388">
    <property type="entry name" value="WH-like_DNA-bd_sf"/>
</dbReference>
<dbReference type="PANTHER" id="PTHR13710:SF105">
    <property type="entry name" value="ATP-DEPENDENT DNA HELICASE Q1"/>
    <property type="match status" value="1"/>
</dbReference>
<dbReference type="OrthoDB" id="9763310at2"/>
<dbReference type="SUPFAM" id="SSF52540">
    <property type="entry name" value="P-loop containing nucleoside triphosphate hydrolases"/>
    <property type="match status" value="1"/>
</dbReference>
<dbReference type="InterPro" id="IPR032284">
    <property type="entry name" value="RecQ_Zn-bd"/>
</dbReference>
<evidence type="ECO:0000256" key="7">
    <source>
        <dbReference type="ARBA" id="ARBA00023125"/>
    </source>
</evidence>
<dbReference type="SMART" id="SM00490">
    <property type="entry name" value="HELICc"/>
    <property type="match status" value="1"/>
</dbReference>
<organism evidence="15 16">
    <name type="scientific">Flammeovirga pacifica</name>
    <dbReference type="NCBI Taxonomy" id="915059"/>
    <lineage>
        <taxon>Bacteria</taxon>
        <taxon>Pseudomonadati</taxon>
        <taxon>Bacteroidota</taxon>
        <taxon>Cytophagia</taxon>
        <taxon>Cytophagales</taxon>
        <taxon>Flammeovirgaceae</taxon>
        <taxon>Flammeovirga</taxon>
    </lineage>
</organism>
<protein>
    <recommendedName>
        <fullName evidence="11">ATP-dependent DNA helicase RecQ</fullName>
        <ecNumber evidence="10">5.6.2.4</ecNumber>
    </recommendedName>
    <alternativeName>
        <fullName evidence="12">DNA 3'-5' helicase RecQ</fullName>
    </alternativeName>
</protein>
<evidence type="ECO:0000256" key="8">
    <source>
        <dbReference type="ARBA" id="ARBA00023235"/>
    </source>
</evidence>
<reference evidence="15 16" key="1">
    <citation type="journal article" date="2012" name="Int. J. Syst. Evol. Microbiol.">
        <title>Flammeovirga pacifica sp. nov., isolated from deep-sea sediment.</title>
        <authorList>
            <person name="Xu H."/>
            <person name="Fu Y."/>
            <person name="Yang N."/>
            <person name="Ding Z."/>
            <person name="Lai Q."/>
            <person name="Zeng R."/>
        </authorList>
    </citation>
    <scope>NUCLEOTIDE SEQUENCE [LARGE SCALE GENOMIC DNA]</scope>
    <source>
        <strain evidence="16">DSM 24597 / LMG 26175 / WPAGA1</strain>
    </source>
</reference>
<evidence type="ECO:0000256" key="11">
    <source>
        <dbReference type="ARBA" id="ARBA00044535"/>
    </source>
</evidence>
<comment type="caution">
    <text evidence="15">The sequence shown here is derived from an EMBL/GenBank/DDBJ whole genome shotgun (WGS) entry which is preliminary data.</text>
</comment>
<sequence length="637" mass="73642">MKAGFQQILKKFWGYEKFRPLQEEIITSAFTGVDTLALLPTGGGKSICFQVPGIARKGVCIVITPLISLMKDQVHQLNDRGIPAKALYSGLSIKEIDTLLENCVNGRVKFLYVSPERIRTRIFIERLKRMSVGLMVIDEAHCISQWGHDFRPQYLKIGELRELIPDTPVIAVTATATKETQKEIVERLLFKENHAVFKGSFSRPNLSFSVSKEIDTTQKMLKILNSVEGSSIVYTRTRKMTKDIASLLLSYNINAEYYHGGLMPEQRSLRQESWIKDHVRVMVATNAFGMGIDKPNVRTVINIGAPESIEAYYQEAGRGGRDGEKSYAILLVKQDAKQKLLEWVEQRHPDIKFIRKVYQNLGNLFRLAVGSGEMSSFDFYIKPFIKKYELPAQETYYALKRMEEHGILLFNESVFHDPTLIIKSTPDNLYDYLLRHPHHELLMKGILRMYGGELYNSFVRIDEKDIAMQNGIPLDRVTFYLQELHNLEIVDYKPKRERPQVTYLMPRHLPERLPIDRKLYALRKQQDFKRAKAMIHFVQNTTRCRSIMLREYFGDFDGDNCGVCDVCIHHKKAKSFKEKPINYSDEILMVIKKQPMSVHELESEISPLNLDYFGKSLTKLFDEKVVHWNQDKKIAIA</sequence>
<dbReference type="CDD" id="cd17920">
    <property type="entry name" value="DEXHc_RecQ"/>
    <property type="match status" value="1"/>
</dbReference>
<feature type="domain" description="Helicase C-terminal" evidence="14">
    <location>
        <begin position="219"/>
        <end position="365"/>
    </location>
</feature>
<keyword evidence="8" id="KW-0413">Isomerase</keyword>
<dbReference type="EC" id="5.6.2.4" evidence="10"/>
<dbReference type="InterPro" id="IPR002464">
    <property type="entry name" value="DNA/RNA_helicase_DEAH_CS"/>
</dbReference>
<dbReference type="GO" id="GO:0006281">
    <property type="term" value="P:DNA repair"/>
    <property type="evidence" value="ECO:0007669"/>
    <property type="project" value="TreeGrafter"/>
</dbReference>
<dbReference type="Pfam" id="PF00270">
    <property type="entry name" value="DEAD"/>
    <property type="match status" value="1"/>
</dbReference>
<keyword evidence="3" id="KW-0547">Nucleotide-binding</keyword>
<dbReference type="FunFam" id="3.40.50.300:FF:001389">
    <property type="entry name" value="ATP-dependent DNA helicase RecQ"/>
    <property type="match status" value="1"/>
</dbReference>
<dbReference type="GO" id="GO:0016787">
    <property type="term" value="F:hydrolase activity"/>
    <property type="evidence" value="ECO:0007669"/>
    <property type="project" value="UniProtKB-KW"/>
</dbReference>
<evidence type="ECO:0000256" key="5">
    <source>
        <dbReference type="ARBA" id="ARBA00022806"/>
    </source>
</evidence>
<dbReference type="Proteomes" id="UP000179797">
    <property type="component" value="Unassembled WGS sequence"/>
</dbReference>
<keyword evidence="2" id="KW-0479">Metal-binding</keyword>